<evidence type="ECO:0000313" key="4">
    <source>
        <dbReference type="Proteomes" id="UP000540989"/>
    </source>
</evidence>
<protein>
    <submittedName>
        <fullName evidence="3">Uncharacterized protein</fullName>
    </submittedName>
</protein>
<evidence type="ECO:0000313" key="3">
    <source>
        <dbReference type="EMBL" id="MBB5061429.1"/>
    </source>
</evidence>
<evidence type="ECO:0000256" key="1">
    <source>
        <dbReference type="SAM" id="MobiDB-lite"/>
    </source>
</evidence>
<evidence type="ECO:0000256" key="2">
    <source>
        <dbReference type="SAM" id="SignalP"/>
    </source>
</evidence>
<feature type="chain" id="PRO_5031112325" evidence="2">
    <location>
        <begin position="24"/>
        <end position="49"/>
    </location>
</feature>
<comment type="caution">
    <text evidence="3">The sequence shown here is derived from an EMBL/GenBank/DDBJ whole genome shotgun (WGS) entry which is preliminary data.</text>
</comment>
<dbReference type="RefSeq" id="WP_184224312.1">
    <property type="nucleotide sequence ID" value="NZ_JACHIP010000042.1"/>
</dbReference>
<name>A0A7W8E7H8_9BACT</name>
<accession>A0A7W8E7H8</accession>
<dbReference type="Proteomes" id="UP000540989">
    <property type="component" value="Unassembled WGS sequence"/>
</dbReference>
<keyword evidence="2" id="KW-0732">Signal</keyword>
<gene>
    <name evidence="3" type="ORF">HDF16_006165</name>
</gene>
<sequence length="49" mass="5110">MPLLKAIVLAVALFLATLSPAYANPTPAPHSSIQSKKPSSTVRTTQSFG</sequence>
<dbReference type="AlphaFoldDB" id="A0A7W8E7H8"/>
<feature type="compositionally biased region" description="Polar residues" evidence="1">
    <location>
        <begin position="29"/>
        <end position="49"/>
    </location>
</feature>
<organism evidence="3 4">
    <name type="scientific">Granulicella aggregans</name>
    <dbReference type="NCBI Taxonomy" id="474949"/>
    <lineage>
        <taxon>Bacteria</taxon>
        <taxon>Pseudomonadati</taxon>
        <taxon>Acidobacteriota</taxon>
        <taxon>Terriglobia</taxon>
        <taxon>Terriglobales</taxon>
        <taxon>Acidobacteriaceae</taxon>
        <taxon>Granulicella</taxon>
    </lineage>
</organism>
<dbReference type="EMBL" id="JACHIP010000042">
    <property type="protein sequence ID" value="MBB5061429.1"/>
    <property type="molecule type" value="Genomic_DNA"/>
</dbReference>
<feature type="region of interest" description="Disordered" evidence="1">
    <location>
        <begin position="25"/>
        <end position="49"/>
    </location>
</feature>
<proteinExistence type="predicted"/>
<feature type="signal peptide" evidence="2">
    <location>
        <begin position="1"/>
        <end position="23"/>
    </location>
</feature>
<keyword evidence="4" id="KW-1185">Reference proteome</keyword>
<reference evidence="3 4" key="1">
    <citation type="submission" date="2020-08" db="EMBL/GenBank/DDBJ databases">
        <title>Genomic Encyclopedia of Type Strains, Phase IV (KMG-V): Genome sequencing to study the core and pangenomes of soil and plant-associated prokaryotes.</title>
        <authorList>
            <person name="Whitman W."/>
        </authorList>
    </citation>
    <scope>NUCLEOTIDE SEQUENCE [LARGE SCALE GENOMIC DNA]</scope>
    <source>
        <strain evidence="3 4">M8UP14</strain>
    </source>
</reference>